<reference evidence="2" key="1">
    <citation type="submission" date="2020-08" db="EMBL/GenBank/DDBJ databases">
        <title>Lacibacter sp. S13-6-6 genome sequencing.</title>
        <authorList>
            <person name="Jin L."/>
        </authorList>
    </citation>
    <scope>NUCLEOTIDE SEQUENCE [LARGE SCALE GENOMIC DNA]</scope>
    <source>
        <strain evidence="2">S13-6-6</strain>
    </source>
</reference>
<dbReference type="RefSeq" id="WP_182805313.1">
    <property type="nucleotide sequence ID" value="NZ_CP060007.1"/>
</dbReference>
<accession>A0A7G5XK74</accession>
<proteinExistence type="predicted"/>
<keyword evidence="2" id="KW-1185">Reference proteome</keyword>
<evidence type="ECO:0000313" key="2">
    <source>
        <dbReference type="Proteomes" id="UP000515344"/>
    </source>
</evidence>
<evidence type="ECO:0000313" key="1">
    <source>
        <dbReference type="EMBL" id="QNA45877.1"/>
    </source>
</evidence>
<dbReference type="EMBL" id="CP060007">
    <property type="protein sequence ID" value="QNA45877.1"/>
    <property type="molecule type" value="Genomic_DNA"/>
</dbReference>
<dbReference type="AlphaFoldDB" id="A0A7G5XK74"/>
<name>A0A7G5XK74_9BACT</name>
<dbReference type="Proteomes" id="UP000515344">
    <property type="component" value="Chromosome"/>
</dbReference>
<dbReference type="KEGG" id="lacs:H4075_06710"/>
<protein>
    <submittedName>
        <fullName evidence="1">Uncharacterized protein</fullName>
    </submittedName>
</protein>
<organism evidence="1 2">
    <name type="scientific">Lacibacter sediminis</name>
    <dbReference type="NCBI Taxonomy" id="2760713"/>
    <lineage>
        <taxon>Bacteria</taxon>
        <taxon>Pseudomonadati</taxon>
        <taxon>Bacteroidota</taxon>
        <taxon>Chitinophagia</taxon>
        <taxon>Chitinophagales</taxon>
        <taxon>Chitinophagaceae</taxon>
        <taxon>Lacibacter</taxon>
    </lineage>
</organism>
<sequence length="130" mass="14716">MKVYINKRAAIIGLHERGFTEDFVFSGNNILWVQQKILLLPQDVTLIEFYRLKSKTGSDLLIFGVIANNFWATGVLITHCSNDKNRSEPVINVELVKTKLLQSAHQCAAVGEINFDMYTKGYALHQNTCL</sequence>
<gene>
    <name evidence="1" type="ORF">H4075_06710</name>
</gene>